<dbReference type="EMBL" id="JAACJM010000086">
    <property type="protein sequence ID" value="KAF5348370.1"/>
    <property type="molecule type" value="Genomic_DNA"/>
</dbReference>
<feature type="compositionally biased region" description="Basic and acidic residues" evidence="1">
    <location>
        <begin position="119"/>
        <end position="134"/>
    </location>
</feature>
<dbReference type="OrthoDB" id="3021178at2759"/>
<reference evidence="2 3" key="1">
    <citation type="journal article" date="2020" name="ISME J.">
        <title>Uncovering the hidden diversity of litter-decomposition mechanisms in mushroom-forming fungi.</title>
        <authorList>
            <person name="Floudas D."/>
            <person name="Bentzer J."/>
            <person name="Ahren D."/>
            <person name="Johansson T."/>
            <person name="Persson P."/>
            <person name="Tunlid A."/>
        </authorList>
    </citation>
    <scope>NUCLEOTIDE SEQUENCE [LARGE SCALE GENOMIC DNA]</scope>
    <source>
        <strain evidence="2 3">CBS 291.85</strain>
    </source>
</reference>
<name>A0A8H5FST1_9AGAR</name>
<organism evidence="2 3">
    <name type="scientific">Tetrapyrgos nigripes</name>
    <dbReference type="NCBI Taxonomy" id="182062"/>
    <lineage>
        <taxon>Eukaryota</taxon>
        <taxon>Fungi</taxon>
        <taxon>Dikarya</taxon>
        <taxon>Basidiomycota</taxon>
        <taxon>Agaricomycotina</taxon>
        <taxon>Agaricomycetes</taxon>
        <taxon>Agaricomycetidae</taxon>
        <taxon>Agaricales</taxon>
        <taxon>Marasmiineae</taxon>
        <taxon>Marasmiaceae</taxon>
        <taxon>Tetrapyrgos</taxon>
    </lineage>
</organism>
<accession>A0A8H5FST1</accession>
<sequence length="173" mass="19572">MELFLSECDHANTAFLSPDGRVVYHTNTSVKLFSGPSTKIYKHDAGFGRRQKEMGLVEGAGMFSTSEEFVASNDCLYKWKSQSGQILLRRTSAQVDYSTARDAYSRRNRNDAHINGGKESSKEEKREEKSEKKSSRNHGMALIDLGAVPNFLVVSTPSYLRIRETRIRIWVTT</sequence>
<proteinExistence type="predicted"/>
<feature type="region of interest" description="Disordered" evidence="1">
    <location>
        <begin position="99"/>
        <end position="138"/>
    </location>
</feature>
<feature type="compositionally biased region" description="Basic and acidic residues" evidence="1">
    <location>
        <begin position="103"/>
        <end position="112"/>
    </location>
</feature>
<evidence type="ECO:0000313" key="3">
    <source>
        <dbReference type="Proteomes" id="UP000559256"/>
    </source>
</evidence>
<dbReference type="Proteomes" id="UP000559256">
    <property type="component" value="Unassembled WGS sequence"/>
</dbReference>
<comment type="caution">
    <text evidence="2">The sequence shown here is derived from an EMBL/GenBank/DDBJ whole genome shotgun (WGS) entry which is preliminary data.</text>
</comment>
<gene>
    <name evidence="2" type="ORF">D9758_010886</name>
</gene>
<evidence type="ECO:0000313" key="2">
    <source>
        <dbReference type="EMBL" id="KAF5348370.1"/>
    </source>
</evidence>
<protein>
    <submittedName>
        <fullName evidence="2">Uncharacterized protein</fullName>
    </submittedName>
</protein>
<evidence type="ECO:0000256" key="1">
    <source>
        <dbReference type="SAM" id="MobiDB-lite"/>
    </source>
</evidence>
<dbReference type="AlphaFoldDB" id="A0A8H5FST1"/>
<keyword evidence="3" id="KW-1185">Reference proteome</keyword>